<keyword evidence="2" id="KW-1133">Transmembrane helix</keyword>
<keyword evidence="2" id="KW-0812">Transmembrane</keyword>
<feature type="transmembrane region" description="Helical" evidence="2">
    <location>
        <begin position="116"/>
        <end position="135"/>
    </location>
</feature>
<gene>
    <name evidence="3" type="ORF">ABDJ85_06020</name>
</gene>
<feature type="transmembrane region" description="Helical" evidence="2">
    <location>
        <begin position="173"/>
        <end position="194"/>
    </location>
</feature>
<name>A0ABV0FYX7_9BURK</name>
<dbReference type="Proteomes" id="UP001495147">
    <property type="component" value="Unassembled WGS sequence"/>
</dbReference>
<reference evidence="3 4" key="1">
    <citation type="submission" date="2024-05" db="EMBL/GenBank/DDBJ databases">
        <title>Roseateles sp. DJS-2-20 16S ribosomal RNA gene Genome sequencing and assembly.</title>
        <authorList>
            <person name="Woo H."/>
        </authorList>
    </citation>
    <scope>NUCLEOTIDE SEQUENCE [LARGE SCALE GENOMIC DNA]</scope>
    <source>
        <strain evidence="3 4">DJS-2-20</strain>
    </source>
</reference>
<feature type="transmembrane region" description="Helical" evidence="2">
    <location>
        <begin position="200"/>
        <end position="217"/>
    </location>
</feature>
<sequence>MNAAQDRSKQARPHPAGQAAAPGGAAVSARRHPVLQILAGPFRQEGRSWKYVLAFAVLATIALVVMAPHGRDKVSMIMAMVWCVVLFGWLVMSILRQNHPFAARLVPGHVRRLKRVLLGAWATATLLVLGGLVFATGLNPWALALAAGAGCCFVALGMRWWPIWIVMWLGPMLVGLPSLKALTGSVVSASVAAWQAQPELATLAGLLLSALLLPTMIGRGGHAHITWYQRQTQMREQMRTGGGVKGLEQFGRLGEKLERPFQRVSGLWLGRTLRLAQPTAASAMSRLEIALHGRQHWVRALMGAVLGIAAVAAIFGMLGLFTGGNVDMRAAWKGGAAGLSFGLISILLAPVTAAVNMLWFTRREQALLTLLPGVPQGTQLNGWVLWIHARRVLWIWGPGLAGFWWLAKAAEQPALLTMPFTTLPIFTLLLLQSPARFTGGQAAMLLPGLAWMVATGLGLGLVGTDLVSVGTLCTASLALTAVLIVWRYPRLMHGPVSLPAGRCR</sequence>
<accession>A0ABV0FYX7</accession>
<organism evidence="3 4">
    <name type="scientific">Roseateles paludis</name>
    <dbReference type="NCBI Taxonomy" id="3145238"/>
    <lineage>
        <taxon>Bacteria</taxon>
        <taxon>Pseudomonadati</taxon>
        <taxon>Pseudomonadota</taxon>
        <taxon>Betaproteobacteria</taxon>
        <taxon>Burkholderiales</taxon>
        <taxon>Sphaerotilaceae</taxon>
        <taxon>Roseateles</taxon>
    </lineage>
</organism>
<dbReference type="EMBL" id="JBDPZD010000002">
    <property type="protein sequence ID" value="MEO3691020.1"/>
    <property type="molecule type" value="Genomic_DNA"/>
</dbReference>
<feature type="transmembrane region" description="Helical" evidence="2">
    <location>
        <begin position="141"/>
        <end position="161"/>
    </location>
</feature>
<evidence type="ECO:0008006" key="5">
    <source>
        <dbReference type="Google" id="ProtNLM"/>
    </source>
</evidence>
<evidence type="ECO:0000256" key="1">
    <source>
        <dbReference type="SAM" id="MobiDB-lite"/>
    </source>
</evidence>
<feature type="transmembrane region" description="Helical" evidence="2">
    <location>
        <begin position="76"/>
        <end position="95"/>
    </location>
</feature>
<protein>
    <recommendedName>
        <fullName evidence="5">ABC transporter permease</fullName>
    </recommendedName>
</protein>
<keyword evidence="2" id="KW-0472">Membrane</keyword>
<comment type="caution">
    <text evidence="3">The sequence shown here is derived from an EMBL/GenBank/DDBJ whole genome shotgun (WGS) entry which is preliminary data.</text>
</comment>
<keyword evidence="4" id="KW-1185">Reference proteome</keyword>
<feature type="transmembrane region" description="Helical" evidence="2">
    <location>
        <begin position="300"/>
        <end position="321"/>
    </location>
</feature>
<feature type="compositionally biased region" description="Low complexity" evidence="1">
    <location>
        <begin position="13"/>
        <end position="23"/>
    </location>
</feature>
<feature type="transmembrane region" description="Helical" evidence="2">
    <location>
        <begin position="467"/>
        <end position="486"/>
    </location>
</feature>
<feature type="transmembrane region" description="Helical" evidence="2">
    <location>
        <begin position="341"/>
        <end position="360"/>
    </location>
</feature>
<dbReference type="RefSeq" id="WP_347703863.1">
    <property type="nucleotide sequence ID" value="NZ_JBDPZD010000002.1"/>
</dbReference>
<feature type="transmembrane region" description="Helical" evidence="2">
    <location>
        <begin position="413"/>
        <end position="431"/>
    </location>
</feature>
<feature type="transmembrane region" description="Helical" evidence="2">
    <location>
        <begin position="51"/>
        <end position="70"/>
    </location>
</feature>
<evidence type="ECO:0000256" key="2">
    <source>
        <dbReference type="SAM" id="Phobius"/>
    </source>
</evidence>
<feature type="region of interest" description="Disordered" evidence="1">
    <location>
        <begin position="1"/>
        <end position="23"/>
    </location>
</feature>
<evidence type="ECO:0000313" key="4">
    <source>
        <dbReference type="Proteomes" id="UP001495147"/>
    </source>
</evidence>
<evidence type="ECO:0000313" key="3">
    <source>
        <dbReference type="EMBL" id="MEO3691020.1"/>
    </source>
</evidence>
<proteinExistence type="predicted"/>
<feature type="transmembrane region" description="Helical" evidence="2">
    <location>
        <begin position="443"/>
        <end position="461"/>
    </location>
</feature>